<accession>A0A5B7I2C1</accession>
<sequence length="79" mass="8978">MKEGGREGRKEGGGEGRKEGRREDVVFRSLSRVAIKKSTQRPRRFTPFSIPSIRSFTEGENCFKPLGPSIFFSRSPSRM</sequence>
<dbReference type="AlphaFoldDB" id="A0A5B7I2C1"/>
<evidence type="ECO:0000313" key="3">
    <source>
        <dbReference type="Proteomes" id="UP000324222"/>
    </source>
</evidence>
<organism evidence="2 3">
    <name type="scientific">Portunus trituberculatus</name>
    <name type="common">Swimming crab</name>
    <name type="synonym">Neptunus trituberculatus</name>
    <dbReference type="NCBI Taxonomy" id="210409"/>
    <lineage>
        <taxon>Eukaryota</taxon>
        <taxon>Metazoa</taxon>
        <taxon>Ecdysozoa</taxon>
        <taxon>Arthropoda</taxon>
        <taxon>Crustacea</taxon>
        <taxon>Multicrustacea</taxon>
        <taxon>Malacostraca</taxon>
        <taxon>Eumalacostraca</taxon>
        <taxon>Eucarida</taxon>
        <taxon>Decapoda</taxon>
        <taxon>Pleocyemata</taxon>
        <taxon>Brachyura</taxon>
        <taxon>Eubrachyura</taxon>
        <taxon>Portunoidea</taxon>
        <taxon>Portunidae</taxon>
        <taxon>Portuninae</taxon>
        <taxon>Portunus</taxon>
    </lineage>
</organism>
<evidence type="ECO:0000256" key="1">
    <source>
        <dbReference type="SAM" id="MobiDB-lite"/>
    </source>
</evidence>
<name>A0A5B7I2C1_PORTR</name>
<gene>
    <name evidence="2" type="ORF">E2C01_069483</name>
</gene>
<protein>
    <submittedName>
        <fullName evidence="2">Uncharacterized protein</fullName>
    </submittedName>
</protein>
<proteinExistence type="predicted"/>
<dbReference type="Proteomes" id="UP000324222">
    <property type="component" value="Unassembled WGS sequence"/>
</dbReference>
<feature type="region of interest" description="Disordered" evidence="1">
    <location>
        <begin position="1"/>
        <end position="23"/>
    </location>
</feature>
<dbReference type="EMBL" id="VSRR010040368">
    <property type="protein sequence ID" value="MPC75098.1"/>
    <property type="molecule type" value="Genomic_DNA"/>
</dbReference>
<evidence type="ECO:0000313" key="2">
    <source>
        <dbReference type="EMBL" id="MPC75098.1"/>
    </source>
</evidence>
<comment type="caution">
    <text evidence="2">The sequence shown here is derived from an EMBL/GenBank/DDBJ whole genome shotgun (WGS) entry which is preliminary data.</text>
</comment>
<reference evidence="2 3" key="1">
    <citation type="submission" date="2019-05" db="EMBL/GenBank/DDBJ databases">
        <title>Another draft genome of Portunus trituberculatus and its Hox gene families provides insights of decapod evolution.</title>
        <authorList>
            <person name="Jeong J.-H."/>
            <person name="Song I."/>
            <person name="Kim S."/>
            <person name="Choi T."/>
            <person name="Kim D."/>
            <person name="Ryu S."/>
            <person name="Kim W."/>
        </authorList>
    </citation>
    <scope>NUCLEOTIDE SEQUENCE [LARGE SCALE GENOMIC DNA]</scope>
    <source>
        <tissue evidence="2">Muscle</tissue>
    </source>
</reference>
<keyword evidence="3" id="KW-1185">Reference proteome</keyword>